<dbReference type="PANTHER" id="PTHR46847">
    <property type="entry name" value="D-ALLOSE-BINDING PERIPLASMIC PROTEIN-RELATED"/>
    <property type="match status" value="1"/>
</dbReference>
<dbReference type="SUPFAM" id="SSF53822">
    <property type="entry name" value="Periplasmic binding protein-like I"/>
    <property type="match status" value="1"/>
</dbReference>
<comment type="similarity">
    <text evidence="2">Belongs to the bacterial solute-binding protein 2 family.</text>
</comment>
<proteinExistence type="inferred from homology"/>
<evidence type="ECO:0000313" key="6">
    <source>
        <dbReference type="Proteomes" id="UP000536179"/>
    </source>
</evidence>
<keyword evidence="6" id="KW-1185">Reference proteome</keyword>
<evidence type="ECO:0000313" key="5">
    <source>
        <dbReference type="EMBL" id="MBB3206899.1"/>
    </source>
</evidence>
<evidence type="ECO:0000259" key="4">
    <source>
        <dbReference type="Pfam" id="PF13407"/>
    </source>
</evidence>
<comment type="caution">
    <text evidence="5">The sequence shown here is derived from an EMBL/GenBank/DDBJ whole genome shotgun (WGS) entry which is preliminary data.</text>
</comment>
<dbReference type="EMBL" id="JACHXU010000008">
    <property type="protein sequence ID" value="MBB3206899.1"/>
    <property type="molecule type" value="Genomic_DNA"/>
</dbReference>
<dbReference type="PANTHER" id="PTHR46847:SF2">
    <property type="entry name" value="ABC TRANSPORTER SUGAR-BINDING PROTEIN"/>
    <property type="match status" value="1"/>
</dbReference>
<reference evidence="5 6" key="1">
    <citation type="submission" date="2020-08" db="EMBL/GenBank/DDBJ databases">
        <title>Genomic Encyclopedia of Type Strains, Phase III (KMG-III): the genomes of soil and plant-associated and newly described type strains.</title>
        <authorList>
            <person name="Whitman W."/>
        </authorList>
    </citation>
    <scope>NUCLEOTIDE SEQUENCE [LARGE SCALE GENOMIC DNA]</scope>
    <source>
        <strain evidence="5 6">CECT 8075</strain>
    </source>
</reference>
<dbReference type="Gene3D" id="3.40.50.2300">
    <property type="match status" value="2"/>
</dbReference>
<dbReference type="GO" id="GO:0030313">
    <property type="term" value="C:cell envelope"/>
    <property type="evidence" value="ECO:0007669"/>
    <property type="project" value="UniProtKB-SubCell"/>
</dbReference>
<name>A0A7W5DZ72_9BACT</name>
<keyword evidence="3" id="KW-0732">Signal</keyword>
<dbReference type="RefSeq" id="WP_246419703.1">
    <property type="nucleotide sequence ID" value="NZ_JACHXU010000008.1"/>
</dbReference>
<feature type="domain" description="Periplasmic binding protein" evidence="4">
    <location>
        <begin position="57"/>
        <end position="325"/>
    </location>
</feature>
<dbReference type="InterPro" id="IPR028082">
    <property type="entry name" value="Peripla_BP_I"/>
</dbReference>
<dbReference type="GO" id="GO:0030246">
    <property type="term" value="F:carbohydrate binding"/>
    <property type="evidence" value="ECO:0007669"/>
    <property type="project" value="UniProtKB-ARBA"/>
</dbReference>
<dbReference type="CDD" id="cd06324">
    <property type="entry name" value="PBP1_ABC_sugar_binding-like"/>
    <property type="match status" value="1"/>
</dbReference>
<sequence>MKMILRWIDPVVACRWPSCSRWVLALVIVASLFALPTHQTYAEDCTGCGDKHRILVLIGSDEDDPFWSLFAEFMGVAADQLGLELQFRFADGSLKAMSSHMRVECERKKKPACIVMQSFKRGGLKFLHTANSYQVPVFLINSGLTSEQRAKAGEPRSQLKYWVGEMLPDDYGAGFQLANALIDAAKKDPSRLGPDGRVHLIALGGTVSHTASVQRTAGLMDAVEARRDEVVLNQLVAADWKKGFARNRCRFLHRRYPQASAVWTANDQMALGAIEGLRDLKLVPGKDVVVGGVDATRQAMTAIKEGTLAATVGGHFQEGGWVAVIIHDLLNGLDLSKIPMHYASPMKLVTAENVAAYQASLQKSEWDRINFKQYSRLHRPKSDGYQFRFELADRSVDTSMQIGKEQQSVEKPARNE</sequence>
<keyword evidence="5" id="KW-0762">Sugar transport</keyword>
<dbReference type="AlphaFoldDB" id="A0A7W5DZ72"/>
<protein>
    <submittedName>
        <fullName evidence="5">ABC-type sugar transport system substrate-binding protein</fullName>
    </submittedName>
</protein>
<evidence type="ECO:0000256" key="3">
    <source>
        <dbReference type="ARBA" id="ARBA00022729"/>
    </source>
</evidence>
<keyword evidence="5" id="KW-0813">Transport</keyword>
<gene>
    <name evidence="5" type="ORF">FHS27_002713</name>
</gene>
<comment type="subcellular location">
    <subcellularLocation>
        <location evidence="1">Cell envelope</location>
    </subcellularLocation>
</comment>
<dbReference type="InterPro" id="IPR025997">
    <property type="entry name" value="SBP_2_dom"/>
</dbReference>
<evidence type="ECO:0000256" key="1">
    <source>
        <dbReference type="ARBA" id="ARBA00004196"/>
    </source>
</evidence>
<evidence type="ECO:0000256" key="2">
    <source>
        <dbReference type="ARBA" id="ARBA00007639"/>
    </source>
</evidence>
<organism evidence="5 6">
    <name type="scientific">Aporhodopirellula rubra</name>
    <dbReference type="NCBI Taxonomy" id="980271"/>
    <lineage>
        <taxon>Bacteria</taxon>
        <taxon>Pseudomonadati</taxon>
        <taxon>Planctomycetota</taxon>
        <taxon>Planctomycetia</taxon>
        <taxon>Pirellulales</taxon>
        <taxon>Pirellulaceae</taxon>
        <taxon>Aporhodopirellula</taxon>
    </lineage>
</organism>
<accession>A0A7W5DZ72</accession>
<dbReference type="Proteomes" id="UP000536179">
    <property type="component" value="Unassembled WGS sequence"/>
</dbReference>
<dbReference type="Pfam" id="PF13407">
    <property type="entry name" value="Peripla_BP_4"/>
    <property type="match status" value="1"/>
</dbReference>